<proteinExistence type="predicted"/>
<protein>
    <recommendedName>
        <fullName evidence="1">site-specific DNA-methyltransferase (adenine-specific)</fullName>
        <ecNumber evidence="1">2.1.1.72</ecNumber>
    </recommendedName>
</protein>
<dbReference type="GO" id="GO:0003676">
    <property type="term" value="F:nucleic acid binding"/>
    <property type="evidence" value="ECO:0007669"/>
    <property type="project" value="InterPro"/>
</dbReference>
<keyword evidence="10" id="KW-1185">Reference proteome</keyword>
<dbReference type="EC" id="2.1.1.72" evidence="1"/>
<feature type="domain" description="Type II methyltransferase M.TaqI-like" evidence="6">
    <location>
        <begin position="428"/>
        <end position="683"/>
    </location>
</feature>
<gene>
    <name evidence="8" type="ORF">EV682_11459</name>
    <name evidence="7" type="ORF">NCTC11159_00878</name>
</gene>
<evidence type="ECO:0000256" key="4">
    <source>
        <dbReference type="ARBA" id="ARBA00022691"/>
    </source>
</evidence>
<accession>A0A377Q4T7</accession>
<sequence>MSMTKIAFDHIAAKRKRPWQNEEEVRLAWVAGLEAAMGIHFDAERAKKDSSYNNVIIEFKAPSFFKGSKTSAKFKEATDKRLLPYIQREAAKSGIPTEDYIGIAIDGDHVCFAQVRAAVIYSQHLVPFSEYAVALVIEAIKADTRRAITVDNLLADFGHSSVNAQALMQAMADALAAELAAIGNSKIKMLFEEWRTLYGQVADMSVLQAATISGEMGFVWNGHTNQAMAGRLFVIHSYNSLLIKLLAAEIISAHGLTTTLQPAQAMAALLSDTALLDALDKEIEHAGIFVQAGIQGFVEEAIFSWYLDVARNATHAPTLLPALRGVLASLSMYRTDYMTHTRDVLRDLYQGLVPGKLRQSLGEFYTPDWLVDFTVNKAQQGAWLGKRVLDPTCGSGAFLVAVLRRVREEAIKAGWDAGRIVQHLCTSVWGFDLNPLAVQTARVNFVMEIADLLKAAPGQTLEIPVLLADAIYSPAPNPEEGHDVVKYQIGSQVAGLDIALPAALAFDRVRLDQVFAQMGEDVESDLDYVKSEAKLCFAGLLSATEADDWRAPLKHTYDQILDLHRLQWNGIWFRIVRNFFWSATAGHFDCIVGNPPWVRWSKLPNAYRERVKPTCERYGIFSKNKRHGGNELDISAMITYTTSDKWLKPNGRLAFVITGTIFKNPSSAGFRHFKLEPSNIKSLHLAPIGVDDMKALKPFTDAANHTAVAVFDKTKKPGTYPVPYRLWDSVPGFTKAIPASSSLSAVMKRVSITAKEAAPVDGNGSPWAVLTKGRFNTLKAFSGTCTWVAGRKGITTDLNGVYFVPVIQDNGTLVQICSRPDAGKKALGAVKTAWVEPTLLYPLVKGAGDFESCYLRLNNPSAVDKVLYTFVPNIGIDKADYTASEIAMNGAPLKKTKAWFTAYKTLLEARSTYRRQMNGAPFYDVYNVGDYTFQPWKVVWPEMSTRFYAAVAGSSTVPVVGVRPYIPDHKVYFVGFDDKKPAHFLCGLLNTPMVREWVESHTVSIQMGDVFKHMNLPEYDATNTSHVALSKLVEKAHGEHNAMKRAQVVAQVEKDGEAVLTTWISSTIK</sequence>
<reference evidence="7 9" key="1">
    <citation type="submission" date="2018-06" db="EMBL/GenBank/DDBJ databases">
        <authorList>
            <consortium name="Pathogen Informatics"/>
            <person name="Doyle S."/>
        </authorList>
    </citation>
    <scope>NUCLEOTIDE SEQUENCE [LARGE SCALE GENOMIC DNA]</scope>
    <source>
        <strain evidence="7 9">NCTC11159</strain>
    </source>
</reference>
<organism evidence="7 9">
    <name type="scientific">Iodobacter fluviatilis</name>
    <dbReference type="NCBI Taxonomy" id="537"/>
    <lineage>
        <taxon>Bacteria</taxon>
        <taxon>Pseudomonadati</taxon>
        <taxon>Pseudomonadota</taxon>
        <taxon>Betaproteobacteria</taxon>
        <taxon>Neisseriales</taxon>
        <taxon>Chitinibacteraceae</taxon>
        <taxon>Iodobacter</taxon>
    </lineage>
</organism>
<keyword evidence="3 7" id="KW-0808">Transferase</keyword>
<comment type="catalytic activity">
    <reaction evidence="5">
        <text>a 2'-deoxyadenosine in DNA + S-adenosyl-L-methionine = an N(6)-methyl-2'-deoxyadenosine in DNA + S-adenosyl-L-homocysteine + H(+)</text>
        <dbReference type="Rhea" id="RHEA:15197"/>
        <dbReference type="Rhea" id="RHEA-COMP:12418"/>
        <dbReference type="Rhea" id="RHEA-COMP:12419"/>
        <dbReference type="ChEBI" id="CHEBI:15378"/>
        <dbReference type="ChEBI" id="CHEBI:57856"/>
        <dbReference type="ChEBI" id="CHEBI:59789"/>
        <dbReference type="ChEBI" id="CHEBI:90615"/>
        <dbReference type="ChEBI" id="CHEBI:90616"/>
        <dbReference type="EC" id="2.1.1.72"/>
    </reaction>
</comment>
<dbReference type="EMBL" id="UGHR01000001">
    <property type="protein sequence ID" value="STQ89827.1"/>
    <property type="molecule type" value="Genomic_DNA"/>
</dbReference>
<dbReference type="PANTHER" id="PTHR33841:SF4">
    <property type="entry name" value="RESTRICTION MODIFICATION SYSTEM DNA SPECIFICITY DOMAIN"/>
    <property type="match status" value="1"/>
</dbReference>
<dbReference type="EMBL" id="SMBT01000014">
    <property type="protein sequence ID" value="TCU82687.1"/>
    <property type="molecule type" value="Genomic_DNA"/>
</dbReference>
<dbReference type="Pfam" id="PF07669">
    <property type="entry name" value="Eco57I"/>
    <property type="match status" value="1"/>
</dbReference>
<evidence type="ECO:0000256" key="1">
    <source>
        <dbReference type="ARBA" id="ARBA00011900"/>
    </source>
</evidence>
<dbReference type="CDD" id="cd02440">
    <property type="entry name" value="AdoMet_MTases"/>
    <property type="match status" value="1"/>
</dbReference>
<evidence type="ECO:0000259" key="6">
    <source>
        <dbReference type="Pfam" id="PF07669"/>
    </source>
</evidence>
<dbReference type="REBASE" id="431259">
    <property type="entry name" value="Ifl11159I"/>
</dbReference>
<dbReference type="PRINTS" id="PR00507">
    <property type="entry name" value="N12N6MTFRASE"/>
</dbReference>
<dbReference type="Proteomes" id="UP000295794">
    <property type="component" value="Unassembled WGS sequence"/>
</dbReference>
<evidence type="ECO:0000313" key="7">
    <source>
        <dbReference type="EMBL" id="STQ89827.1"/>
    </source>
</evidence>
<dbReference type="InterPro" id="IPR050953">
    <property type="entry name" value="N4_N6_ade-DNA_methylase"/>
</dbReference>
<dbReference type="PANTHER" id="PTHR33841">
    <property type="entry name" value="DNA METHYLTRANSFERASE YEEA-RELATED"/>
    <property type="match status" value="1"/>
</dbReference>
<name>A0A377Q4T7_9NEIS</name>
<evidence type="ECO:0000313" key="9">
    <source>
        <dbReference type="Proteomes" id="UP000255108"/>
    </source>
</evidence>
<reference evidence="8 10" key="2">
    <citation type="submission" date="2019-03" db="EMBL/GenBank/DDBJ databases">
        <title>Genomic Encyclopedia of Type Strains, Phase IV (KMG-IV): sequencing the most valuable type-strain genomes for metagenomic binning, comparative biology and taxonomic classification.</title>
        <authorList>
            <person name="Goeker M."/>
        </authorList>
    </citation>
    <scope>NUCLEOTIDE SEQUENCE [LARGE SCALE GENOMIC DNA]</scope>
    <source>
        <strain evidence="8 10">DSM 3764</strain>
    </source>
</reference>
<dbReference type="GO" id="GO:0006304">
    <property type="term" value="P:DNA modification"/>
    <property type="evidence" value="ECO:0007669"/>
    <property type="project" value="InterPro"/>
</dbReference>
<dbReference type="GO" id="GO:0032259">
    <property type="term" value="P:methylation"/>
    <property type="evidence" value="ECO:0007669"/>
    <property type="project" value="UniProtKB-KW"/>
</dbReference>
<dbReference type="RefSeq" id="WP_207916743.1">
    <property type="nucleotide sequence ID" value="NZ_CAWOLO010000014.1"/>
</dbReference>
<evidence type="ECO:0000256" key="5">
    <source>
        <dbReference type="ARBA" id="ARBA00047942"/>
    </source>
</evidence>
<keyword evidence="2 7" id="KW-0489">Methyltransferase</keyword>
<keyword evidence="4" id="KW-0949">S-adenosyl-L-methionine</keyword>
<dbReference type="InterPro" id="IPR002052">
    <property type="entry name" value="DNA_methylase_N6_adenine_CS"/>
</dbReference>
<dbReference type="AlphaFoldDB" id="A0A377Q4T7"/>
<dbReference type="GO" id="GO:0009007">
    <property type="term" value="F:site-specific DNA-methyltransferase (adenine-specific) activity"/>
    <property type="evidence" value="ECO:0007669"/>
    <property type="project" value="UniProtKB-EC"/>
</dbReference>
<dbReference type="PROSITE" id="PS00092">
    <property type="entry name" value="N6_MTASE"/>
    <property type="match status" value="1"/>
</dbReference>
<dbReference type="InterPro" id="IPR011639">
    <property type="entry name" value="MethylTrfase_TaqI-like_dom"/>
</dbReference>
<dbReference type="InterPro" id="IPR029063">
    <property type="entry name" value="SAM-dependent_MTases_sf"/>
</dbReference>
<evidence type="ECO:0000256" key="3">
    <source>
        <dbReference type="ARBA" id="ARBA00022679"/>
    </source>
</evidence>
<dbReference type="Gene3D" id="3.40.50.150">
    <property type="entry name" value="Vaccinia Virus protein VP39"/>
    <property type="match status" value="1"/>
</dbReference>
<dbReference type="Proteomes" id="UP000255108">
    <property type="component" value="Unassembled WGS sequence"/>
</dbReference>
<evidence type="ECO:0000313" key="8">
    <source>
        <dbReference type="EMBL" id="TCU82687.1"/>
    </source>
</evidence>
<evidence type="ECO:0000313" key="10">
    <source>
        <dbReference type="Proteomes" id="UP000295794"/>
    </source>
</evidence>
<evidence type="ECO:0000256" key="2">
    <source>
        <dbReference type="ARBA" id="ARBA00022603"/>
    </source>
</evidence>
<dbReference type="SUPFAM" id="SSF53335">
    <property type="entry name" value="S-adenosyl-L-methionine-dependent methyltransferases"/>
    <property type="match status" value="1"/>
</dbReference>